<keyword evidence="20" id="KW-1185">Reference proteome</keyword>
<keyword evidence="2" id="KW-0813">Transport</keyword>
<feature type="transmembrane region" description="Helical" evidence="14">
    <location>
        <begin position="253"/>
        <end position="271"/>
    </location>
</feature>
<dbReference type="AlphaFoldDB" id="A0A1W0X719"/>
<feature type="transmembrane region" description="Helical" evidence="14">
    <location>
        <begin position="20"/>
        <end position="43"/>
    </location>
</feature>
<dbReference type="Gene3D" id="1.20.120.350">
    <property type="entry name" value="Voltage-gated potassium channels. Chain C"/>
    <property type="match status" value="1"/>
</dbReference>
<keyword evidence="3" id="KW-0633">Potassium transport</keyword>
<dbReference type="PANTHER" id="PTHR10027:SF33">
    <property type="entry name" value="CALCIUM-ACTIVATED POTASSIUM CHANNEL SUBUNIT ALPHA-1-RELATED"/>
    <property type="match status" value="1"/>
</dbReference>
<dbReference type="InterPro" id="IPR003929">
    <property type="entry name" value="K_chnl_BK_asu"/>
</dbReference>
<feature type="transmembrane region" description="Helical" evidence="14">
    <location>
        <begin position="125"/>
        <end position="143"/>
    </location>
</feature>
<dbReference type="GO" id="GO:0060072">
    <property type="term" value="F:large conductance calcium-activated potassium channel activity"/>
    <property type="evidence" value="ECO:0007669"/>
    <property type="project" value="TreeGrafter"/>
</dbReference>
<dbReference type="InterPro" id="IPR047871">
    <property type="entry name" value="K_chnl_Slo-like"/>
</dbReference>
<dbReference type="Pfam" id="PF21014">
    <property type="entry name" value="Slowpoke_C"/>
    <property type="match status" value="1"/>
</dbReference>
<evidence type="ECO:0000256" key="1">
    <source>
        <dbReference type="ARBA" id="ARBA00004141"/>
    </source>
</evidence>
<evidence type="ECO:0000259" key="18">
    <source>
        <dbReference type="Pfam" id="PF22614"/>
    </source>
</evidence>
<dbReference type="GO" id="GO:0034702">
    <property type="term" value="C:monoatomic ion channel complex"/>
    <property type="evidence" value="ECO:0007669"/>
    <property type="project" value="UniProtKB-KW"/>
</dbReference>
<comment type="caution">
    <text evidence="19">The sequence shown here is derived from an EMBL/GenBank/DDBJ whole genome shotgun (WGS) entry which is preliminary data.</text>
</comment>
<keyword evidence="8" id="KW-0630">Potassium</keyword>
<reference evidence="20" key="1">
    <citation type="submission" date="2017-01" db="EMBL/GenBank/DDBJ databases">
        <title>Comparative genomics of anhydrobiosis in the tardigrade Hypsibius dujardini.</title>
        <authorList>
            <person name="Yoshida Y."/>
            <person name="Koutsovoulos G."/>
            <person name="Laetsch D."/>
            <person name="Stevens L."/>
            <person name="Kumar S."/>
            <person name="Horikawa D."/>
            <person name="Ishino K."/>
            <person name="Komine S."/>
            <person name="Tomita M."/>
            <person name="Blaxter M."/>
            <person name="Arakawa K."/>
        </authorList>
    </citation>
    <scope>NUCLEOTIDE SEQUENCE [LARGE SCALE GENOMIC DNA]</scope>
    <source>
        <strain evidence="20">Z151</strain>
    </source>
</reference>
<feature type="domain" description="RCK N-terminal" evidence="18">
    <location>
        <begin position="320"/>
        <end position="435"/>
    </location>
</feature>
<evidence type="ECO:0000256" key="12">
    <source>
        <dbReference type="ARBA" id="ARBA00023303"/>
    </source>
</evidence>
<feature type="transmembrane region" description="Helical" evidence="14">
    <location>
        <begin position="215"/>
        <end position="233"/>
    </location>
</feature>
<dbReference type="EMBL" id="MTYJ01000012">
    <property type="protein sequence ID" value="OQV23327.1"/>
    <property type="molecule type" value="Genomic_DNA"/>
</dbReference>
<evidence type="ECO:0000256" key="7">
    <source>
        <dbReference type="ARBA" id="ARBA00022882"/>
    </source>
</evidence>
<dbReference type="Gene3D" id="3.40.50.720">
    <property type="entry name" value="NAD(P)-binding Rossmann-like Domain"/>
    <property type="match status" value="1"/>
</dbReference>
<organism evidence="19 20">
    <name type="scientific">Hypsibius exemplaris</name>
    <name type="common">Freshwater tardigrade</name>
    <dbReference type="NCBI Taxonomy" id="2072580"/>
    <lineage>
        <taxon>Eukaryota</taxon>
        <taxon>Metazoa</taxon>
        <taxon>Ecdysozoa</taxon>
        <taxon>Tardigrada</taxon>
        <taxon>Eutardigrada</taxon>
        <taxon>Parachela</taxon>
        <taxon>Hypsibioidea</taxon>
        <taxon>Hypsibiidae</taxon>
        <taxon>Hypsibius</taxon>
    </lineage>
</organism>
<dbReference type="PRINTS" id="PR01449">
    <property type="entry name" value="BKCHANNELA"/>
</dbReference>
<evidence type="ECO:0000313" key="20">
    <source>
        <dbReference type="Proteomes" id="UP000192578"/>
    </source>
</evidence>
<keyword evidence="6" id="KW-0106">Calcium</keyword>
<evidence type="ECO:0000259" key="17">
    <source>
        <dbReference type="Pfam" id="PF21014"/>
    </source>
</evidence>
<feature type="transmembrane region" description="Helical" evidence="14">
    <location>
        <begin position="283"/>
        <end position="304"/>
    </location>
</feature>
<evidence type="ECO:0000259" key="16">
    <source>
        <dbReference type="Pfam" id="PF03493"/>
    </source>
</evidence>
<comment type="subcellular location">
    <subcellularLocation>
        <location evidence="1">Membrane</location>
        <topology evidence="1">Multi-pass membrane protein</topology>
    </subcellularLocation>
</comment>
<evidence type="ECO:0000256" key="6">
    <source>
        <dbReference type="ARBA" id="ARBA00022837"/>
    </source>
</evidence>
<keyword evidence="10" id="KW-0406">Ion transport</keyword>
<keyword evidence="5" id="KW-0631">Potassium channel</keyword>
<dbReference type="InterPro" id="IPR005821">
    <property type="entry name" value="Ion_trans_dom"/>
</dbReference>
<evidence type="ECO:0000256" key="2">
    <source>
        <dbReference type="ARBA" id="ARBA00022448"/>
    </source>
</evidence>
<evidence type="ECO:0000256" key="4">
    <source>
        <dbReference type="ARBA" id="ARBA00022692"/>
    </source>
</evidence>
<dbReference type="InterPro" id="IPR003148">
    <property type="entry name" value="RCK_N"/>
</dbReference>
<feature type="transmembrane region" description="Helical" evidence="14">
    <location>
        <begin position="88"/>
        <end position="105"/>
    </location>
</feature>
<keyword evidence="4 14" id="KW-0812">Transmembrane</keyword>
<feature type="domain" description="Ion transport" evidence="15">
    <location>
        <begin position="94"/>
        <end position="300"/>
    </location>
</feature>
<evidence type="ECO:0000313" key="19">
    <source>
        <dbReference type="EMBL" id="OQV23327.1"/>
    </source>
</evidence>
<gene>
    <name evidence="19" type="ORF">BV898_02774</name>
</gene>
<evidence type="ECO:0000256" key="9">
    <source>
        <dbReference type="ARBA" id="ARBA00022989"/>
    </source>
</evidence>
<evidence type="ECO:0000256" key="14">
    <source>
        <dbReference type="SAM" id="Phobius"/>
    </source>
</evidence>
<accession>A0A1W0X719</accession>
<proteinExistence type="predicted"/>
<dbReference type="OrthoDB" id="10035564at2759"/>
<dbReference type="SUPFAM" id="SSF81324">
    <property type="entry name" value="Voltage-gated potassium channels"/>
    <property type="match status" value="1"/>
</dbReference>
<dbReference type="PANTHER" id="PTHR10027">
    <property type="entry name" value="CALCIUM-ACTIVATED POTASSIUM CHANNEL ALPHA CHAIN"/>
    <property type="match status" value="1"/>
</dbReference>
<evidence type="ECO:0000256" key="8">
    <source>
        <dbReference type="ARBA" id="ARBA00022958"/>
    </source>
</evidence>
<sequence>MSSQYIPCRSLPLYDHRRWYAFLIVSVATPFVLAAPIVLWRLFRFFTRGTHKTSSTATDASKALIGWDARLSLSASRISSDQTALGQLLKFLAVVFCTGSLIIYFRDTAPNCIDVEMCHDWLEDPWWNVDLAFNCYLLIYFILRFMSAQNKLAFLFEIYSVVDYFTIPVTFVAIGLNRNWHGLRYLRIINLLWLVDLLHRFKALKTVAQIQFSRLVVYITIAIIVGAGTFLLLECQGDPWDIDNTLQQNGTFWNYAYFSVVTISTVGYGDLGCKTVLGKLFCCLYIFACLFFIASFIATAASLVPPPKKYPSFDHTQYFDHIIVCGNITHAAVARLLGDLYEDPNVCGLESVYLMLLHPDDPDDEMILLLRNYQACVEFVQGSPFDDACLDEVRARYARSCIILADQHTADPDAEDAKHILEIVAIKNYCPTLRVQIQVVKSSTTGFLKNYPAINSNRGDVIICQENIEMALLGMSCRVPGFSTLFSNLIGTNRPLPASSHIQVPWLYEHGSRMDLHCVQFGNAFLGLTVPQAAELCFKKLNILLIGVYTRGEYSEMEYHDVIPNATSDVTITNRMRGQVVAPTKGHAKSVEILCPNCHADAIQPGLIGPCLCAKDGELSVNALFKDQTQLTHIGNGAYSRTTSRESTNIIKSDIGSGMYDSTGMFHWQTPQSFEKSLLTPEEAKTWLFERHVAILVLPTPTTSSIGLHHLIAPLRTSSVPLDEMSDVVILGSEEQLRREWPTIKMLPKVFMIAGDPTDPTVMPAAQLRNCQAACLLAAGHSISRHDETLIDKDVVILTLRLRGLAYTAEDMPLPRPYFVRGIDVPLISYIDSGSSVRFLSQESSAVDYQLTVPYMSGQVLSSARLDSLLIPACSNPSLLRLCSSLVFGGISLELRRVLSEGIGLQAPTEAHQPGPHLRSTIKLVDLDSDVFQAFANKPYEDLFLYALRDLGILCIGLYRLFTLSLTEEEDRDWKWSSDARYVATNPPGNTLLDITDRLYILLPAQVVQ</sequence>
<dbReference type="Pfam" id="PF03493">
    <property type="entry name" value="BK_channel_a"/>
    <property type="match status" value="1"/>
</dbReference>
<evidence type="ECO:0000256" key="3">
    <source>
        <dbReference type="ARBA" id="ARBA00022538"/>
    </source>
</evidence>
<feature type="domain" description="RCK N-terminal" evidence="18">
    <location>
        <begin position="695"/>
        <end position="805"/>
    </location>
</feature>
<feature type="domain" description="Calcium-activated potassium channel BK alpha subunit" evidence="16">
    <location>
        <begin position="461"/>
        <end position="548"/>
    </location>
</feature>
<feature type="domain" description="Ca2+-activated K+ channel Slowpoke-like C-terminal" evidence="17">
    <location>
        <begin position="880"/>
        <end position="1002"/>
    </location>
</feature>
<evidence type="ECO:0000256" key="13">
    <source>
        <dbReference type="ARBA" id="ARBA00029579"/>
    </source>
</evidence>
<dbReference type="Gene3D" id="1.10.287.70">
    <property type="match status" value="1"/>
</dbReference>
<dbReference type="Pfam" id="PF00520">
    <property type="entry name" value="Ion_trans"/>
    <property type="match status" value="1"/>
</dbReference>
<keyword evidence="7" id="KW-0851">Voltage-gated channel</keyword>
<dbReference type="FunFam" id="1.10.287.70:FF:000015">
    <property type="entry name" value="Calcium-activated potassium channel subunit alpha-1 isoform X7"/>
    <property type="match status" value="1"/>
</dbReference>
<feature type="transmembrane region" description="Helical" evidence="14">
    <location>
        <begin position="155"/>
        <end position="176"/>
    </location>
</feature>
<keyword evidence="11 14" id="KW-0472">Membrane</keyword>
<evidence type="ECO:0000256" key="11">
    <source>
        <dbReference type="ARBA" id="ARBA00023136"/>
    </source>
</evidence>
<dbReference type="InterPro" id="IPR027359">
    <property type="entry name" value="Volt_channel_dom_sf"/>
</dbReference>
<protein>
    <recommendedName>
        <fullName evidence="13">BK channel</fullName>
    </recommendedName>
</protein>
<name>A0A1W0X719_HYPEX</name>
<dbReference type="InterPro" id="IPR048735">
    <property type="entry name" value="Slowpoke-like_C"/>
</dbReference>
<evidence type="ECO:0000259" key="15">
    <source>
        <dbReference type="Pfam" id="PF00520"/>
    </source>
</evidence>
<keyword evidence="12 19" id="KW-0407">Ion channel</keyword>
<dbReference type="Pfam" id="PF22614">
    <property type="entry name" value="Slo-like_RCK"/>
    <property type="match status" value="2"/>
</dbReference>
<evidence type="ECO:0000256" key="10">
    <source>
        <dbReference type="ARBA" id="ARBA00023065"/>
    </source>
</evidence>
<keyword evidence="9 14" id="KW-1133">Transmembrane helix</keyword>
<evidence type="ECO:0000256" key="5">
    <source>
        <dbReference type="ARBA" id="ARBA00022826"/>
    </source>
</evidence>
<dbReference type="Proteomes" id="UP000192578">
    <property type="component" value="Unassembled WGS sequence"/>
</dbReference>